<proteinExistence type="predicted"/>
<dbReference type="Proteomes" id="UP000326924">
    <property type="component" value="Unassembled WGS sequence"/>
</dbReference>
<gene>
    <name evidence="2" type="ORF">FN846DRAFT_979066</name>
</gene>
<name>A0A5J5EEM0_9PEZI</name>
<feature type="compositionally biased region" description="Basic residues" evidence="1">
    <location>
        <begin position="29"/>
        <end position="38"/>
    </location>
</feature>
<feature type="region of interest" description="Disordered" evidence="1">
    <location>
        <begin position="20"/>
        <end position="42"/>
    </location>
</feature>
<evidence type="ECO:0000313" key="2">
    <source>
        <dbReference type="EMBL" id="KAA8893416.1"/>
    </source>
</evidence>
<sequence>MRRRGGINISQALGVAVSTSLRGGDRGKKLGRARRKSVSHTVAGTAGLPVSRSRSVKRGRRKAAGMAAADAAAAAARNRLRYVQGPPPTDSLFHGAEGGDKPALSVGLFPLLCVLRSKEPLRHVRRIEVSIPVMAESAAGPVGAVFVRRLLAQRVAVWRPVAEHPLVTRGGRGRGPRGTAGPTGAKPGPVLVVFWPEGDENGGCGVVGAGDGGRFIAALGSDEADALADWSARVCNFLQFDLAALNR</sequence>
<accession>A0A5J5EEM0</accession>
<reference evidence="2 3" key="1">
    <citation type="submission" date="2019-09" db="EMBL/GenBank/DDBJ databases">
        <title>Draft genome of the ectomycorrhizal ascomycete Sphaerosporella brunnea.</title>
        <authorList>
            <consortium name="DOE Joint Genome Institute"/>
            <person name="Benucci G.M."/>
            <person name="Marozzi G."/>
            <person name="Antonielli L."/>
            <person name="Sanchez S."/>
            <person name="Marco P."/>
            <person name="Wang X."/>
            <person name="Falini L.B."/>
            <person name="Barry K."/>
            <person name="Haridas S."/>
            <person name="Lipzen A."/>
            <person name="Labutti K."/>
            <person name="Grigoriev I.V."/>
            <person name="Murat C."/>
            <person name="Martin F."/>
            <person name="Albertini E."/>
            <person name="Donnini D."/>
            <person name="Bonito G."/>
        </authorList>
    </citation>
    <scope>NUCLEOTIDE SEQUENCE [LARGE SCALE GENOMIC DNA]</scope>
    <source>
        <strain evidence="2 3">Sb_GMNB300</strain>
    </source>
</reference>
<dbReference type="InParanoid" id="A0A5J5EEM0"/>
<comment type="caution">
    <text evidence="2">The sequence shown here is derived from an EMBL/GenBank/DDBJ whole genome shotgun (WGS) entry which is preliminary data.</text>
</comment>
<protein>
    <submittedName>
        <fullName evidence="2">Uncharacterized protein</fullName>
    </submittedName>
</protein>
<keyword evidence="3" id="KW-1185">Reference proteome</keyword>
<evidence type="ECO:0000313" key="3">
    <source>
        <dbReference type="Proteomes" id="UP000326924"/>
    </source>
</evidence>
<evidence type="ECO:0000256" key="1">
    <source>
        <dbReference type="SAM" id="MobiDB-lite"/>
    </source>
</evidence>
<dbReference type="AlphaFoldDB" id="A0A5J5EEM0"/>
<dbReference type="EMBL" id="VXIS01000447">
    <property type="protein sequence ID" value="KAA8893416.1"/>
    <property type="molecule type" value="Genomic_DNA"/>
</dbReference>
<organism evidence="2 3">
    <name type="scientific">Sphaerosporella brunnea</name>
    <dbReference type="NCBI Taxonomy" id="1250544"/>
    <lineage>
        <taxon>Eukaryota</taxon>
        <taxon>Fungi</taxon>
        <taxon>Dikarya</taxon>
        <taxon>Ascomycota</taxon>
        <taxon>Pezizomycotina</taxon>
        <taxon>Pezizomycetes</taxon>
        <taxon>Pezizales</taxon>
        <taxon>Pyronemataceae</taxon>
        <taxon>Sphaerosporella</taxon>
    </lineage>
</organism>